<dbReference type="FunFam" id="3.30.450.60:FF:000003">
    <property type="entry name" value="Coatomer subunit delta"/>
    <property type="match status" value="1"/>
</dbReference>
<dbReference type="CDD" id="cd14830">
    <property type="entry name" value="Delta_COP_N"/>
    <property type="match status" value="1"/>
</dbReference>
<reference evidence="14" key="1">
    <citation type="submission" date="2022-07" db="EMBL/GenBank/DDBJ databases">
        <title>Phylogenomic reconstructions and comparative analyses of Kickxellomycotina fungi.</title>
        <authorList>
            <person name="Reynolds N.K."/>
            <person name="Stajich J.E."/>
            <person name="Barry K."/>
            <person name="Grigoriev I.V."/>
            <person name="Crous P."/>
            <person name="Smith M.E."/>
        </authorList>
    </citation>
    <scope>NUCLEOTIDE SEQUENCE</scope>
    <source>
        <strain evidence="14">NBRC 105414</strain>
    </source>
</reference>
<comment type="function">
    <text evidence="10">The coatomer is a cytosolic protein complex that binds to dilysine motifs and reversibly associates with Golgi non-clathrin-coated vesicles, which further mediate biosynthetic protein transport from the ER, via the Golgi up to the trans Golgi network. Coatomer complex is required for budding from Golgi membranes, and is essential for the retrograde Golgi-to-ER transport of dilysine-tagged proteins.</text>
</comment>
<dbReference type="PANTHER" id="PTHR10121">
    <property type="entry name" value="COATOMER SUBUNIT DELTA"/>
    <property type="match status" value="1"/>
</dbReference>
<dbReference type="Pfam" id="PF00928">
    <property type="entry name" value="Adap_comp_sub"/>
    <property type="match status" value="1"/>
</dbReference>
<dbReference type="Gene3D" id="2.60.40.1170">
    <property type="entry name" value="Mu homology domain, subdomain B"/>
    <property type="match status" value="2"/>
</dbReference>
<evidence type="ECO:0000256" key="8">
    <source>
        <dbReference type="ARBA" id="ARBA00023136"/>
    </source>
</evidence>
<dbReference type="InterPro" id="IPR028565">
    <property type="entry name" value="MHD"/>
</dbReference>
<keyword evidence="5 10" id="KW-0931">ER-Golgi transport</keyword>
<evidence type="ECO:0000256" key="9">
    <source>
        <dbReference type="ARBA" id="ARBA00023329"/>
    </source>
</evidence>
<evidence type="ECO:0000256" key="6">
    <source>
        <dbReference type="ARBA" id="ARBA00022927"/>
    </source>
</evidence>
<name>A0A9W8LL24_9FUNG</name>
<keyword evidence="3 10" id="KW-0813">Transport</keyword>
<dbReference type="EMBL" id="JANBUL010000050">
    <property type="protein sequence ID" value="KAJ2783323.1"/>
    <property type="molecule type" value="Genomic_DNA"/>
</dbReference>
<dbReference type="CDD" id="cd09254">
    <property type="entry name" value="AP_delta-COPI_MHD"/>
    <property type="match status" value="1"/>
</dbReference>
<evidence type="ECO:0000256" key="2">
    <source>
        <dbReference type="ARBA" id="ARBA00011775"/>
    </source>
</evidence>
<keyword evidence="7 10" id="KW-0333">Golgi apparatus</keyword>
<evidence type="ECO:0000256" key="12">
    <source>
        <dbReference type="SAM" id="Coils"/>
    </source>
</evidence>
<dbReference type="PROSITE" id="PS51072">
    <property type="entry name" value="MHD"/>
    <property type="match status" value="1"/>
</dbReference>
<evidence type="ECO:0000256" key="11">
    <source>
        <dbReference type="RuleBase" id="RU366052"/>
    </source>
</evidence>
<evidence type="ECO:0000256" key="1">
    <source>
        <dbReference type="ARBA" id="ARBA00010516"/>
    </source>
</evidence>
<dbReference type="InterPro" id="IPR027059">
    <property type="entry name" value="Coatomer_dsu"/>
</dbReference>
<evidence type="ECO:0000256" key="4">
    <source>
        <dbReference type="ARBA" id="ARBA00022490"/>
    </source>
</evidence>
<dbReference type="Gene3D" id="3.30.450.60">
    <property type="match status" value="1"/>
</dbReference>
<dbReference type="SUPFAM" id="SSF49447">
    <property type="entry name" value="Second domain of Mu2 adaptin subunit (ap50) of ap2 adaptor"/>
    <property type="match status" value="1"/>
</dbReference>
<evidence type="ECO:0000256" key="3">
    <source>
        <dbReference type="ARBA" id="ARBA00022448"/>
    </source>
</evidence>
<dbReference type="AlphaFoldDB" id="A0A9W8LL24"/>
<keyword evidence="12" id="KW-0175">Coiled coil</keyword>
<evidence type="ECO:0000256" key="7">
    <source>
        <dbReference type="ARBA" id="ARBA00023034"/>
    </source>
</evidence>
<dbReference type="OrthoDB" id="10266042at2759"/>
<comment type="caution">
    <text evidence="14">The sequence shown here is derived from an EMBL/GenBank/DDBJ whole genome shotgun (WGS) entry which is preliminary data.</text>
</comment>
<keyword evidence="4 10" id="KW-0963">Cytoplasm</keyword>
<dbReference type="GO" id="GO:0000139">
    <property type="term" value="C:Golgi membrane"/>
    <property type="evidence" value="ECO:0007669"/>
    <property type="project" value="UniProtKB-SubCell"/>
</dbReference>
<evidence type="ECO:0000256" key="5">
    <source>
        <dbReference type="ARBA" id="ARBA00022892"/>
    </source>
</evidence>
<dbReference type="SUPFAM" id="SSF64356">
    <property type="entry name" value="SNARE-like"/>
    <property type="match status" value="1"/>
</dbReference>
<evidence type="ECO:0000256" key="10">
    <source>
        <dbReference type="RuleBase" id="RU364018"/>
    </source>
</evidence>
<keyword evidence="8 10" id="KW-0472">Membrane</keyword>
<gene>
    <name evidence="14" type="primary">RET2</name>
    <name evidence="14" type="ORF">H4R18_001769</name>
</gene>
<evidence type="ECO:0000313" key="14">
    <source>
        <dbReference type="EMBL" id="KAJ2783323.1"/>
    </source>
</evidence>
<proteinExistence type="inferred from homology"/>
<feature type="coiled-coil region" evidence="12">
    <location>
        <begin position="124"/>
        <end position="164"/>
    </location>
</feature>
<dbReference type="InterPro" id="IPR011012">
    <property type="entry name" value="Longin-like_dom_sf"/>
</dbReference>
<dbReference type="GO" id="GO:0006888">
    <property type="term" value="P:endoplasmic reticulum to Golgi vesicle-mediated transport"/>
    <property type="evidence" value="ECO:0007669"/>
    <property type="project" value="TreeGrafter"/>
</dbReference>
<dbReference type="GO" id="GO:0006890">
    <property type="term" value="P:retrograde vesicle-mediated transport, Golgi to endoplasmic reticulum"/>
    <property type="evidence" value="ECO:0007669"/>
    <property type="project" value="UniProtKB-UniRule"/>
</dbReference>
<comment type="similarity">
    <text evidence="1 10">Belongs to the adaptor complexes medium subunit family. Delta-COP subfamily.</text>
</comment>
<accession>A0A9W8LL24</accession>
<keyword evidence="9 10" id="KW-0968">Cytoplasmic vesicle</keyword>
<feature type="domain" description="MHD" evidence="13">
    <location>
        <begin position="281"/>
        <end position="521"/>
    </location>
</feature>
<dbReference type="GO" id="GO:0015031">
    <property type="term" value="P:protein transport"/>
    <property type="evidence" value="ECO:0007669"/>
    <property type="project" value="UniProtKB-KW"/>
</dbReference>
<dbReference type="GO" id="GO:0030126">
    <property type="term" value="C:COPI vesicle coat"/>
    <property type="evidence" value="ECO:0007669"/>
    <property type="project" value="UniProtKB-UniRule"/>
</dbReference>
<sequence length="521" mass="55081">MALASRQFVEMPRTRIEGLLASFPKLVVPGQQHTTVETEAIRYVYQPIGEDMYAVLITGRQNNIVQDMGTLHLVARAVSDICGVGDQQDVVQHGFDLVLAFDEIISQGLRDNVDLAKLRTIMEMESHEERIQEIIERNKEREAKEELKRHAKMFDQQRREAAKRGMLEPGMGGSMLGGGRMGGSYEPLLAREPEPVRSFAASPAAAAAAAAAPSIGSGARGMRLGRKPRGADLLGALGDEVGLAQDLAGMAVADPVAAAPLAAAAAAAVAPAGPAALPADMKGVHVQIEEHITAIVNRDGGLEQMEVKGDLSLVVSDEAYSSVVVRVAAGSQQGAQVKTHPKIDKRRFQSESEIALKDAAGTFPLAQAIGVLKWRIASSSEDAVPLTINCWPSPTGSGSVDVNIEYELTNTKLVLDGVVVAIPIPPGAQPTVSDVDGAYTVNRARGLLEWQIASIDATNASGSLDFSVPGDDAGAFFPVAVSFASSTPYFDIEVTAVATPDGQDADFSRTVSLVPDQYAVI</sequence>
<comment type="subcellular location">
    <subcellularLocation>
        <location evidence="10 11">Cytoplasm</location>
    </subcellularLocation>
    <subcellularLocation>
        <location evidence="10 11">Cytoplasmic vesicle</location>
        <location evidence="10 11">COPI-coated vesicle membrane</location>
        <topology evidence="10 11">Peripheral membrane protein</topology>
        <orientation evidence="10 11">Cytoplasmic side</orientation>
    </subcellularLocation>
    <subcellularLocation>
        <location evidence="10 11">Golgi apparatus membrane</location>
        <topology evidence="10 11">Peripheral membrane protein</topology>
        <orientation evidence="10 11">Cytoplasmic side</orientation>
    </subcellularLocation>
</comment>
<comment type="subunit">
    <text evidence="2 10">Oligomeric complex that consists of at least the alpha, beta, beta', gamma, delta, epsilon and zeta subunits.</text>
</comment>
<keyword evidence="15" id="KW-1185">Reference proteome</keyword>
<organism evidence="14 15">
    <name type="scientific">Coemansia javaensis</name>
    <dbReference type="NCBI Taxonomy" id="2761396"/>
    <lineage>
        <taxon>Eukaryota</taxon>
        <taxon>Fungi</taxon>
        <taxon>Fungi incertae sedis</taxon>
        <taxon>Zoopagomycota</taxon>
        <taxon>Kickxellomycotina</taxon>
        <taxon>Kickxellomycetes</taxon>
        <taxon>Kickxellales</taxon>
        <taxon>Kickxellaceae</taxon>
        <taxon>Coemansia</taxon>
    </lineage>
</organism>
<dbReference type="GO" id="GO:0051645">
    <property type="term" value="P:Golgi localization"/>
    <property type="evidence" value="ECO:0007669"/>
    <property type="project" value="TreeGrafter"/>
</dbReference>
<dbReference type="InterPro" id="IPR036168">
    <property type="entry name" value="AP2_Mu_C_sf"/>
</dbReference>
<keyword evidence="6 10" id="KW-0653">Protein transport</keyword>
<dbReference type="Proteomes" id="UP001140217">
    <property type="component" value="Unassembled WGS sequence"/>
</dbReference>
<protein>
    <recommendedName>
        <fullName evidence="10">Coatomer subunit delta</fullName>
    </recommendedName>
</protein>
<evidence type="ECO:0000313" key="15">
    <source>
        <dbReference type="Proteomes" id="UP001140217"/>
    </source>
</evidence>
<dbReference type="PANTHER" id="PTHR10121:SF0">
    <property type="entry name" value="COATOMER SUBUNIT DELTA"/>
    <property type="match status" value="1"/>
</dbReference>
<evidence type="ECO:0000259" key="13">
    <source>
        <dbReference type="PROSITE" id="PS51072"/>
    </source>
</evidence>